<dbReference type="Pfam" id="PF13432">
    <property type="entry name" value="TPR_16"/>
    <property type="match status" value="2"/>
</dbReference>
<dbReference type="InterPro" id="IPR019734">
    <property type="entry name" value="TPR_rpt"/>
</dbReference>
<evidence type="ECO:0000256" key="7">
    <source>
        <dbReference type="SAM" id="MobiDB-lite"/>
    </source>
</evidence>
<dbReference type="InterPro" id="IPR011990">
    <property type="entry name" value="TPR-like_helical_dom_sf"/>
</dbReference>
<evidence type="ECO:0000256" key="3">
    <source>
        <dbReference type="ARBA" id="ARBA00022737"/>
    </source>
</evidence>
<evidence type="ECO:0000256" key="4">
    <source>
        <dbReference type="ARBA" id="ARBA00022803"/>
    </source>
</evidence>
<keyword evidence="4 6" id="KW-0802">TPR repeat</keyword>
<dbReference type="UniPathway" id="UPA00694"/>
<proteinExistence type="predicted"/>
<dbReference type="PANTHER" id="PTHR45586:SF1">
    <property type="entry name" value="LIPOPOLYSACCHARIDE ASSEMBLY PROTEIN B"/>
    <property type="match status" value="1"/>
</dbReference>
<reference evidence="10 11" key="1">
    <citation type="submission" date="2018-09" db="EMBL/GenBank/DDBJ databases">
        <title>Complete genome sequence of Cupriavidus oxalaticus T2, a bacterium capable of phenol tolerance and degradation.</title>
        <authorList>
            <person name="Yan J."/>
        </authorList>
    </citation>
    <scope>NUCLEOTIDE SEQUENCE [LARGE SCALE GENOMIC DNA]</scope>
    <source>
        <strain evidence="10 11">T2</strain>
    </source>
</reference>
<evidence type="ECO:0000256" key="6">
    <source>
        <dbReference type="PROSITE-ProRule" id="PRU00339"/>
    </source>
</evidence>
<evidence type="ECO:0000256" key="1">
    <source>
        <dbReference type="ARBA" id="ARBA00005186"/>
    </source>
</evidence>
<keyword evidence="2 8" id="KW-0732">Signal</keyword>
<dbReference type="EMBL" id="CP032518">
    <property type="protein sequence ID" value="QEZ43033.1"/>
    <property type="molecule type" value="Genomic_DNA"/>
</dbReference>
<dbReference type="Proteomes" id="UP000325743">
    <property type="component" value="Chromosome 1"/>
</dbReference>
<gene>
    <name evidence="10" type="ORF">D2917_01460</name>
</gene>
<dbReference type="InterPro" id="IPR003921">
    <property type="entry name" value="Cell_synth_C"/>
</dbReference>
<evidence type="ECO:0000256" key="8">
    <source>
        <dbReference type="SAM" id="SignalP"/>
    </source>
</evidence>
<dbReference type="GO" id="GO:0006011">
    <property type="term" value="P:UDP-alpha-D-glucose metabolic process"/>
    <property type="evidence" value="ECO:0007669"/>
    <property type="project" value="InterPro"/>
</dbReference>
<feature type="repeat" description="TPR" evidence="6">
    <location>
        <begin position="740"/>
        <end position="773"/>
    </location>
</feature>
<protein>
    <submittedName>
        <fullName evidence="10">Cellulose synthase</fullName>
    </submittedName>
</protein>
<accession>A0A5P3VCC2</accession>
<evidence type="ECO:0000313" key="11">
    <source>
        <dbReference type="Proteomes" id="UP000325743"/>
    </source>
</evidence>
<dbReference type="InterPro" id="IPR051012">
    <property type="entry name" value="CellSynth/LPSAsmb/PSIAsmb"/>
</dbReference>
<evidence type="ECO:0000259" key="9">
    <source>
        <dbReference type="Pfam" id="PF05420"/>
    </source>
</evidence>
<organism evidence="10 11">
    <name type="scientific">Cupriavidus oxalaticus</name>
    <dbReference type="NCBI Taxonomy" id="96344"/>
    <lineage>
        <taxon>Bacteria</taxon>
        <taxon>Pseudomonadati</taxon>
        <taxon>Pseudomonadota</taxon>
        <taxon>Betaproteobacteria</taxon>
        <taxon>Burkholderiales</taxon>
        <taxon>Burkholderiaceae</taxon>
        <taxon>Cupriavidus</taxon>
    </lineage>
</organism>
<feature type="region of interest" description="Disordered" evidence="7">
    <location>
        <begin position="120"/>
        <end position="147"/>
    </location>
</feature>
<dbReference type="SUPFAM" id="SSF48452">
    <property type="entry name" value="TPR-like"/>
    <property type="match status" value="4"/>
</dbReference>
<sequence>MRTAMKRTRESSRRRMRRHALVLALLAGTIGPAAPAAAQEDPVKALVEQGKYWQARSRPDRAAEVWQKLLRLNPAQPDALYGMGVAELEAGRPDSARTYLDRLQKAAPGSALARQLDEQVARGGSAGARQQVEQARQLARSGQSEQAVKRYEEAAGGNVPQGDLALEYYQTLGGTAQGWDAARQGLERLARANPADARAQLALAQHLTYRDNTRRDGIRQLESLAGRPDVGKDATASWRRALGWLGQRPADAPLYQAWLAAHPDDTAIRARLEAATRQAATARQPGAAGADAMRGIVQQGFAALNAGDLALAGERFQSALAQQPNDPDALGGMGVLRLRQEQFAEAADYFARAQRHGAGSRYRQAGNSANYWLLVQRAAARREAGNATEARRLLEQAQGIEPSEPAAQVALADLQADARQYAAAEAAYRRVLRAHPESAAATRGLVEVLQAQDKTAEALALVERMTPAQRGQLAPLGRLRADQARAQARQAMQQGDTASARRMLEDAMAADPTNAWVRLEVARLYIAMDMKDQARSVMDNLLLSVPGDPEALYASALAAAESNEWQRGLDLLERVPANRRSADMGKLQGRLWVHAEAARASELAAAGQQAAAIGVLQQAERFAGQDAELTGAIAQGYADAGDTARALSLMRNAMRRAVVPDAGMQLQYAAVLLKARQDMELAGLLRQLAGAGMTPEQRRGYDDIRIAYIVRQADALTAAGDLVAAYDTLATALSERGGNPAVRASLARMYAQAGENDKALALYESVLAREPDNLDLRLAAIGTATAAKKYGWAERALQPALKQAPDSPDVLAAAGRLYKAQGKNARAAEYFRAAVAAEGSRAGVAGAGVQPGGGFDRVPANPFVGLPGQRQASTLPPAGSLAQYPAVPGMAARQAAGTAAGQPYIPQPAGAPAVAAAQAPMPSPAAYYPAAAGSASGVARPAKAARAPAVAAQPRGQPEMVATQAYASGVPASAQPPLGAQSRLPWLADAETPAATAGPKTALEELREIEQQRTGSFAGGPMLRGRSGDSGMSQLTELQVAAEGKVPVGDGKLVARVTPVALDAGTVGSDFNNSSRFGVGPLAAPGASAGSQSAFGVALGLAYEAERFGVDIGSTPLGFRYTDVNAGARLNLPLTQRTTLGLAAARRPVTDSLLSYAGARDERSGVTWGGVMATGGRAELGWSDGSFGIYGYGGYSVLTGHDVARNNRWEGGGGFYMKLVDADTQRFTSGINFTSMGYSENLRYFTVGHGGYFSPQTYFSVTVPLTLEGRSGRLSYHVRGALGVQAFNEDDAPYFPTDAGAQAAANAAMALARTNNLTSQTSAVYAGQSKTGLAYNLVGSLEYQAAQQLYVGGLVGIDNARDYRQWYAGMYVRYALQRQTGPIGFPPSPPRSAVGPLPF</sequence>
<keyword evidence="3" id="KW-0677">Repeat</keyword>
<feature type="repeat" description="TPR" evidence="6">
    <location>
        <begin position="43"/>
        <end position="76"/>
    </location>
</feature>
<evidence type="ECO:0000256" key="2">
    <source>
        <dbReference type="ARBA" id="ARBA00022729"/>
    </source>
</evidence>
<dbReference type="Pfam" id="PF14559">
    <property type="entry name" value="TPR_19"/>
    <property type="match status" value="3"/>
</dbReference>
<evidence type="ECO:0000313" key="10">
    <source>
        <dbReference type="EMBL" id="QEZ43033.1"/>
    </source>
</evidence>
<feature type="chain" id="PRO_5024906704" evidence="8">
    <location>
        <begin position="39"/>
        <end position="1399"/>
    </location>
</feature>
<dbReference type="GO" id="GO:0030244">
    <property type="term" value="P:cellulose biosynthetic process"/>
    <property type="evidence" value="ECO:0007669"/>
    <property type="project" value="UniProtKB-KW"/>
</dbReference>
<keyword evidence="5" id="KW-0135">Cellulose biosynthesis</keyword>
<feature type="domain" description="Cellulose synthase operon C C-terminal" evidence="9">
    <location>
        <begin position="1033"/>
        <end position="1376"/>
    </location>
</feature>
<dbReference type="InterPro" id="IPR008410">
    <property type="entry name" value="BCSC_C"/>
</dbReference>
<dbReference type="PRINTS" id="PR01441">
    <property type="entry name" value="CELLSNTHASEC"/>
</dbReference>
<dbReference type="PROSITE" id="PS50005">
    <property type="entry name" value="TPR"/>
    <property type="match status" value="2"/>
</dbReference>
<name>A0A5P3VCC2_9BURK</name>
<dbReference type="SMART" id="SM00028">
    <property type="entry name" value="TPR"/>
    <property type="match status" value="9"/>
</dbReference>
<comment type="pathway">
    <text evidence="1">Glycan metabolism; bacterial cellulose biosynthesis.</text>
</comment>
<dbReference type="Pfam" id="PF05420">
    <property type="entry name" value="BCSC_C"/>
    <property type="match status" value="1"/>
</dbReference>
<feature type="signal peptide" evidence="8">
    <location>
        <begin position="1"/>
        <end position="38"/>
    </location>
</feature>
<evidence type="ECO:0000256" key="5">
    <source>
        <dbReference type="ARBA" id="ARBA00022916"/>
    </source>
</evidence>
<dbReference type="PANTHER" id="PTHR45586">
    <property type="entry name" value="TPR REPEAT-CONTAINING PROTEIN PA4667"/>
    <property type="match status" value="1"/>
</dbReference>
<dbReference type="GO" id="GO:0019867">
    <property type="term" value="C:outer membrane"/>
    <property type="evidence" value="ECO:0007669"/>
    <property type="project" value="InterPro"/>
</dbReference>
<dbReference type="RefSeq" id="WP_151069367.1">
    <property type="nucleotide sequence ID" value="NZ_CP032518.1"/>
</dbReference>
<dbReference type="Gene3D" id="1.25.40.10">
    <property type="entry name" value="Tetratricopeptide repeat domain"/>
    <property type="match status" value="5"/>
</dbReference>